<comment type="caution">
    <text evidence="3">The sequence shown here is derived from an EMBL/GenBank/DDBJ whole genome shotgun (WGS) entry which is preliminary data.</text>
</comment>
<evidence type="ECO:0000256" key="1">
    <source>
        <dbReference type="SAM" id="MobiDB-lite"/>
    </source>
</evidence>
<accession>A0A936ZSD3</accession>
<dbReference type="EMBL" id="JAEQNA010000008">
    <property type="protein sequence ID" value="MBL0422583.1"/>
    <property type="molecule type" value="Genomic_DNA"/>
</dbReference>
<dbReference type="Proteomes" id="UP000613011">
    <property type="component" value="Unassembled WGS sequence"/>
</dbReference>
<organism evidence="3 4">
    <name type="scientific">Ramlibacter aurantiacus</name>
    <dbReference type="NCBI Taxonomy" id="2801330"/>
    <lineage>
        <taxon>Bacteria</taxon>
        <taxon>Pseudomonadati</taxon>
        <taxon>Pseudomonadota</taxon>
        <taxon>Betaproteobacteria</taxon>
        <taxon>Burkholderiales</taxon>
        <taxon>Comamonadaceae</taxon>
        <taxon>Ramlibacter</taxon>
    </lineage>
</organism>
<feature type="domain" description="DUF7210" evidence="2">
    <location>
        <begin position="7"/>
        <end position="40"/>
    </location>
</feature>
<dbReference type="AlphaFoldDB" id="A0A936ZSD3"/>
<evidence type="ECO:0000313" key="3">
    <source>
        <dbReference type="EMBL" id="MBL0422583.1"/>
    </source>
</evidence>
<reference evidence="3" key="1">
    <citation type="submission" date="2021-01" db="EMBL/GenBank/DDBJ databases">
        <title>Ramlibacter sp. strain AW1 16S ribosomal RNA gene Genome sequencing and assembly.</title>
        <authorList>
            <person name="Kang M."/>
        </authorList>
    </citation>
    <scope>NUCLEOTIDE SEQUENCE</scope>
    <source>
        <strain evidence="3">AW1</strain>
    </source>
</reference>
<protein>
    <recommendedName>
        <fullName evidence="2">DUF7210 domain-containing protein</fullName>
    </recommendedName>
</protein>
<gene>
    <name evidence="3" type="ORF">JI739_19720</name>
</gene>
<keyword evidence="4" id="KW-1185">Reference proteome</keyword>
<dbReference type="RefSeq" id="WP_201685644.1">
    <property type="nucleotide sequence ID" value="NZ_JAEQNA010000008.1"/>
</dbReference>
<dbReference type="InterPro" id="IPR055634">
    <property type="entry name" value="DUF7210"/>
</dbReference>
<name>A0A936ZSD3_9BURK</name>
<dbReference type="Pfam" id="PF23843">
    <property type="entry name" value="DUF7210"/>
    <property type="match status" value="1"/>
</dbReference>
<evidence type="ECO:0000259" key="2">
    <source>
        <dbReference type="Pfam" id="PF23843"/>
    </source>
</evidence>
<sequence>MKTHLLLTRPHTHAGRLRRPGERIEVDADLARWLVSIGSAHALPPTRSGTPPHRVAQIQPKEPNP</sequence>
<proteinExistence type="predicted"/>
<feature type="region of interest" description="Disordered" evidence="1">
    <location>
        <begin position="41"/>
        <end position="65"/>
    </location>
</feature>
<evidence type="ECO:0000313" key="4">
    <source>
        <dbReference type="Proteomes" id="UP000613011"/>
    </source>
</evidence>